<organism evidence="2 3">
    <name type="scientific">Pleurodeles waltl</name>
    <name type="common">Iberian ribbed newt</name>
    <dbReference type="NCBI Taxonomy" id="8319"/>
    <lineage>
        <taxon>Eukaryota</taxon>
        <taxon>Metazoa</taxon>
        <taxon>Chordata</taxon>
        <taxon>Craniata</taxon>
        <taxon>Vertebrata</taxon>
        <taxon>Euteleostomi</taxon>
        <taxon>Amphibia</taxon>
        <taxon>Batrachia</taxon>
        <taxon>Caudata</taxon>
        <taxon>Salamandroidea</taxon>
        <taxon>Salamandridae</taxon>
        <taxon>Pleurodelinae</taxon>
        <taxon>Pleurodeles</taxon>
    </lineage>
</organism>
<gene>
    <name evidence="2" type="ORF">NDU88_003688</name>
</gene>
<evidence type="ECO:0000256" key="1">
    <source>
        <dbReference type="SAM" id="MobiDB-lite"/>
    </source>
</evidence>
<name>A0AAV7PIW9_PLEWA</name>
<evidence type="ECO:0000313" key="3">
    <source>
        <dbReference type="Proteomes" id="UP001066276"/>
    </source>
</evidence>
<keyword evidence="3" id="KW-1185">Reference proteome</keyword>
<reference evidence="2" key="1">
    <citation type="journal article" date="2022" name="bioRxiv">
        <title>Sequencing and chromosome-scale assembly of the giantPleurodeles waltlgenome.</title>
        <authorList>
            <person name="Brown T."/>
            <person name="Elewa A."/>
            <person name="Iarovenko S."/>
            <person name="Subramanian E."/>
            <person name="Araus A.J."/>
            <person name="Petzold A."/>
            <person name="Susuki M."/>
            <person name="Suzuki K.-i.T."/>
            <person name="Hayashi T."/>
            <person name="Toyoda A."/>
            <person name="Oliveira C."/>
            <person name="Osipova E."/>
            <person name="Leigh N.D."/>
            <person name="Simon A."/>
            <person name="Yun M.H."/>
        </authorList>
    </citation>
    <scope>NUCLEOTIDE SEQUENCE</scope>
    <source>
        <strain evidence="2">20211129_DDA</strain>
        <tissue evidence="2">Liver</tissue>
    </source>
</reference>
<evidence type="ECO:0000313" key="2">
    <source>
        <dbReference type="EMBL" id="KAJ1125255.1"/>
    </source>
</evidence>
<dbReference type="Proteomes" id="UP001066276">
    <property type="component" value="Chromosome 7"/>
</dbReference>
<feature type="compositionally biased region" description="Low complexity" evidence="1">
    <location>
        <begin position="31"/>
        <end position="52"/>
    </location>
</feature>
<accession>A0AAV7PIW9</accession>
<comment type="caution">
    <text evidence="2">The sequence shown here is derived from an EMBL/GenBank/DDBJ whole genome shotgun (WGS) entry which is preliminary data.</text>
</comment>
<dbReference type="EMBL" id="JANPWB010000011">
    <property type="protein sequence ID" value="KAJ1125255.1"/>
    <property type="molecule type" value="Genomic_DNA"/>
</dbReference>
<sequence length="127" mass="13193">MARDDPGSAAGSRQAGRPLTGAGVRSTWEVPPRGGFLPPRPLLRPGDFPLRPSGRPDNLRGIVGHPPVPASGGAGREGGGPRAVRHVVEAASRRPTRAVPPRPPGGRGTRAGAHGRRQKLGSEDDFQ</sequence>
<dbReference type="AlphaFoldDB" id="A0AAV7PIW9"/>
<feature type="compositionally biased region" description="Gly residues" evidence="1">
    <location>
        <begin position="72"/>
        <end position="81"/>
    </location>
</feature>
<protein>
    <submittedName>
        <fullName evidence="2">Uncharacterized protein</fullName>
    </submittedName>
</protein>
<feature type="region of interest" description="Disordered" evidence="1">
    <location>
        <begin position="1"/>
        <end position="127"/>
    </location>
</feature>
<proteinExistence type="predicted"/>